<dbReference type="EMBL" id="DXDX01000142">
    <property type="protein sequence ID" value="HIY21807.1"/>
    <property type="molecule type" value="Genomic_DNA"/>
</dbReference>
<dbReference type="InterPro" id="IPR037010">
    <property type="entry name" value="VitB12-dep_Met_synth_activ_sf"/>
</dbReference>
<dbReference type="Gene3D" id="3.40.109.40">
    <property type="match status" value="1"/>
</dbReference>
<feature type="domain" description="AdoMet activation" evidence="1">
    <location>
        <begin position="84"/>
        <end position="192"/>
    </location>
</feature>
<reference evidence="2" key="1">
    <citation type="journal article" date="2021" name="PeerJ">
        <title>Extensive microbial diversity within the chicken gut microbiome revealed by metagenomics and culture.</title>
        <authorList>
            <person name="Gilroy R."/>
            <person name="Ravi A."/>
            <person name="Getino M."/>
            <person name="Pursley I."/>
            <person name="Horton D.L."/>
            <person name="Alikhan N.F."/>
            <person name="Baker D."/>
            <person name="Gharbi K."/>
            <person name="Hall N."/>
            <person name="Watson M."/>
            <person name="Adriaenssens E.M."/>
            <person name="Foster-Nyarko E."/>
            <person name="Jarju S."/>
            <person name="Secka A."/>
            <person name="Antonio M."/>
            <person name="Oren A."/>
            <person name="Chaudhuri R.R."/>
            <person name="La Ragione R."/>
            <person name="Hildebrand F."/>
            <person name="Pallen M.J."/>
        </authorList>
    </citation>
    <scope>NUCLEOTIDE SEQUENCE</scope>
    <source>
        <strain evidence="2">ChiBcec16_6824</strain>
    </source>
</reference>
<protein>
    <submittedName>
        <fullName evidence="2">Vitamin B12 dependent methionine synthase activation subunit</fullName>
    </submittedName>
</protein>
<dbReference type="GO" id="GO:0008705">
    <property type="term" value="F:methionine synthase activity"/>
    <property type="evidence" value="ECO:0007669"/>
    <property type="project" value="InterPro"/>
</dbReference>
<dbReference type="SUPFAM" id="SSF56507">
    <property type="entry name" value="Methionine synthase activation domain-like"/>
    <property type="match status" value="1"/>
</dbReference>
<dbReference type="Proteomes" id="UP000823868">
    <property type="component" value="Unassembled WGS sequence"/>
</dbReference>
<reference evidence="2" key="2">
    <citation type="submission" date="2021-04" db="EMBL/GenBank/DDBJ databases">
        <authorList>
            <person name="Gilroy R."/>
        </authorList>
    </citation>
    <scope>NUCLEOTIDE SEQUENCE</scope>
    <source>
        <strain evidence="2">ChiBcec16_6824</strain>
    </source>
</reference>
<evidence type="ECO:0000313" key="2">
    <source>
        <dbReference type="EMBL" id="HIY21807.1"/>
    </source>
</evidence>
<accession>A0A9D1YA04</accession>
<dbReference type="InterPro" id="IPR004223">
    <property type="entry name" value="VitB12-dep_Met_synth_activ_dom"/>
</dbReference>
<evidence type="ECO:0000259" key="1">
    <source>
        <dbReference type="Pfam" id="PF02965"/>
    </source>
</evidence>
<name>A0A9D1YA04_9FIRM</name>
<organism evidence="2 3">
    <name type="scientific">Candidatus Flavonifractor merdigallinarum</name>
    <dbReference type="NCBI Taxonomy" id="2838589"/>
    <lineage>
        <taxon>Bacteria</taxon>
        <taxon>Bacillati</taxon>
        <taxon>Bacillota</taxon>
        <taxon>Clostridia</taxon>
        <taxon>Eubacteriales</taxon>
        <taxon>Oscillospiraceae</taxon>
        <taxon>Flavonifractor</taxon>
    </lineage>
</organism>
<comment type="caution">
    <text evidence="2">The sequence shown here is derived from an EMBL/GenBank/DDBJ whole genome shotgun (WGS) entry which is preliminary data.</text>
</comment>
<proteinExistence type="predicted"/>
<gene>
    <name evidence="2" type="ORF">H9841_07905</name>
</gene>
<evidence type="ECO:0000313" key="3">
    <source>
        <dbReference type="Proteomes" id="UP000823868"/>
    </source>
</evidence>
<dbReference type="Pfam" id="PF02965">
    <property type="entry name" value="Met_synt_B12"/>
    <property type="match status" value="1"/>
</dbReference>
<sequence>MSLSINFPEVWRYLGYRGGAVPEGETARAIEAGAEQVLRAARPRSVSMVVPVSFGEGNRLSLGSMEVESAALRKNLTGCEEAVLFAATLGIEVDRLIARCCALDQVSRAAICQAAAAALIETYCDQVNDALRQEAEGAGWYLRPRFSPGYGDFSITHQREIAQLLRTAESIGLTVSESLMLLPAKSVTAVVGRSHVAAPCHRQGCEVCDQIDCPFRRG</sequence>
<dbReference type="AlphaFoldDB" id="A0A9D1YA04"/>